<name>A0A9P4Y1D3_CRYP1</name>
<gene>
    <name evidence="2" type="ORF">M406DRAFT_322719</name>
</gene>
<protein>
    <submittedName>
        <fullName evidence="2">Uncharacterized protein</fullName>
    </submittedName>
</protein>
<feature type="region of interest" description="Disordered" evidence="1">
    <location>
        <begin position="20"/>
        <end position="54"/>
    </location>
</feature>
<dbReference type="RefSeq" id="XP_040775717.1">
    <property type="nucleotide sequence ID" value="XM_040919683.1"/>
</dbReference>
<comment type="caution">
    <text evidence="2">The sequence shown here is derived from an EMBL/GenBank/DDBJ whole genome shotgun (WGS) entry which is preliminary data.</text>
</comment>
<accession>A0A9P4Y1D3</accession>
<feature type="non-terminal residue" evidence="2">
    <location>
        <position position="88"/>
    </location>
</feature>
<evidence type="ECO:0000313" key="2">
    <source>
        <dbReference type="EMBL" id="KAF3764756.1"/>
    </source>
</evidence>
<keyword evidence="3" id="KW-1185">Reference proteome</keyword>
<dbReference type="GeneID" id="63836812"/>
<sequence length="88" mass="9405">MAPMGTPTAGPFYQFVREVSTTRPKKAQATKEATKEKSVPLSKAKVPAATKTRKASVKATEQDVEATKTVKKVRAAKAKPTTSTVTEV</sequence>
<evidence type="ECO:0000313" key="3">
    <source>
        <dbReference type="Proteomes" id="UP000803844"/>
    </source>
</evidence>
<organism evidence="2 3">
    <name type="scientific">Cryphonectria parasitica (strain ATCC 38755 / EP155)</name>
    <dbReference type="NCBI Taxonomy" id="660469"/>
    <lineage>
        <taxon>Eukaryota</taxon>
        <taxon>Fungi</taxon>
        <taxon>Dikarya</taxon>
        <taxon>Ascomycota</taxon>
        <taxon>Pezizomycotina</taxon>
        <taxon>Sordariomycetes</taxon>
        <taxon>Sordariomycetidae</taxon>
        <taxon>Diaporthales</taxon>
        <taxon>Cryphonectriaceae</taxon>
        <taxon>Cryphonectria-Endothia species complex</taxon>
        <taxon>Cryphonectria</taxon>
    </lineage>
</organism>
<proteinExistence type="predicted"/>
<dbReference type="EMBL" id="MU032348">
    <property type="protein sequence ID" value="KAF3764756.1"/>
    <property type="molecule type" value="Genomic_DNA"/>
</dbReference>
<reference evidence="2" key="1">
    <citation type="journal article" date="2020" name="Phytopathology">
        <title>Genome sequence of the chestnut blight fungus Cryphonectria parasitica EP155: A fundamental resource for an archetypical invasive plant pathogen.</title>
        <authorList>
            <person name="Crouch J.A."/>
            <person name="Dawe A."/>
            <person name="Aerts A."/>
            <person name="Barry K."/>
            <person name="Churchill A.C.L."/>
            <person name="Grimwood J."/>
            <person name="Hillman B."/>
            <person name="Milgroom M.G."/>
            <person name="Pangilinan J."/>
            <person name="Smith M."/>
            <person name="Salamov A."/>
            <person name="Schmutz J."/>
            <person name="Yadav J."/>
            <person name="Grigoriev I.V."/>
            <person name="Nuss D."/>
        </authorList>
    </citation>
    <scope>NUCLEOTIDE SEQUENCE</scope>
    <source>
        <strain evidence="2">EP155</strain>
    </source>
</reference>
<evidence type="ECO:0000256" key="1">
    <source>
        <dbReference type="SAM" id="MobiDB-lite"/>
    </source>
</evidence>
<dbReference type="AlphaFoldDB" id="A0A9P4Y1D3"/>
<dbReference type="Proteomes" id="UP000803844">
    <property type="component" value="Unassembled WGS sequence"/>
</dbReference>